<reference evidence="1" key="1">
    <citation type="journal article" date="2015" name="Nature">
        <title>Complex archaea that bridge the gap between prokaryotes and eukaryotes.</title>
        <authorList>
            <person name="Spang A."/>
            <person name="Saw J.H."/>
            <person name="Jorgensen S.L."/>
            <person name="Zaremba-Niedzwiedzka K."/>
            <person name="Martijn J."/>
            <person name="Lind A.E."/>
            <person name="van Eijk R."/>
            <person name="Schleper C."/>
            <person name="Guy L."/>
            <person name="Ettema T.J."/>
        </authorList>
    </citation>
    <scope>NUCLEOTIDE SEQUENCE</scope>
</reference>
<protein>
    <recommendedName>
        <fullName evidence="2">Recombination endonuclease VII</fullName>
    </recommendedName>
</protein>
<dbReference type="SUPFAM" id="SSF54060">
    <property type="entry name" value="His-Me finger endonucleases"/>
    <property type="match status" value="1"/>
</dbReference>
<evidence type="ECO:0000313" key="1">
    <source>
        <dbReference type="EMBL" id="KKN47740.1"/>
    </source>
</evidence>
<comment type="caution">
    <text evidence="1">The sequence shown here is derived from an EMBL/GenBank/DDBJ whole genome shotgun (WGS) entry which is preliminary data.</text>
</comment>
<dbReference type="Gene3D" id="3.40.1800.10">
    <property type="entry name" value="His-Me finger endonucleases"/>
    <property type="match status" value="1"/>
</dbReference>
<dbReference type="EMBL" id="LAZR01001259">
    <property type="protein sequence ID" value="KKN47740.1"/>
    <property type="molecule type" value="Genomic_DNA"/>
</dbReference>
<gene>
    <name evidence="1" type="ORF">LCGC14_0659740</name>
</gene>
<sequence length="153" mass="18038">MKKCRCCKVVKKLKEFSVNRATKDGKECYCKNCKSKKHKEYRLGNLEYVRSINRTWKRNHPKITREYRLKKYNINIDIYNKMLEKQNGVCAVCGCLELKVINGKTYRLSVDHCHKTETIRGLLCQRCNAGLGCFLDNIEYMKNAIKYLERVGD</sequence>
<name>A0A0F9QTV5_9ZZZZ</name>
<evidence type="ECO:0008006" key="2">
    <source>
        <dbReference type="Google" id="ProtNLM"/>
    </source>
</evidence>
<dbReference type="AlphaFoldDB" id="A0A0F9QTV5"/>
<dbReference type="InterPro" id="IPR044925">
    <property type="entry name" value="His-Me_finger_sf"/>
</dbReference>
<proteinExistence type="predicted"/>
<dbReference type="InterPro" id="IPR038563">
    <property type="entry name" value="Endonuclease_7_sf"/>
</dbReference>
<organism evidence="1">
    <name type="scientific">marine sediment metagenome</name>
    <dbReference type="NCBI Taxonomy" id="412755"/>
    <lineage>
        <taxon>unclassified sequences</taxon>
        <taxon>metagenomes</taxon>
        <taxon>ecological metagenomes</taxon>
    </lineage>
</organism>
<dbReference type="Pfam" id="PF02945">
    <property type="entry name" value="Endonuclease_7"/>
    <property type="match status" value="1"/>
</dbReference>
<accession>A0A0F9QTV5</accession>
<dbReference type="InterPro" id="IPR004211">
    <property type="entry name" value="Endonuclease_7"/>
</dbReference>